<reference evidence="1" key="1">
    <citation type="submission" date="2025-08" db="UniProtKB">
        <authorList>
            <consortium name="RefSeq"/>
        </authorList>
    </citation>
    <scope>IDENTIFICATION</scope>
    <source>
        <tissue evidence="1">Whole insect</tissue>
    </source>
</reference>
<dbReference type="RefSeq" id="XP_028144121.1">
    <property type="nucleotide sequence ID" value="XM_028288320.1"/>
</dbReference>
<evidence type="ECO:0000313" key="1">
    <source>
        <dbReference type="RefSeq" id="XP_028144121.1"/>
    </source>
</evidence>
<gene>
    <name evidence="1" type="primary">LOC114337787</name>
</gene>
<protein>
    <submittedName>
        <fullName evidence="1">Uncharacterized protein LOC114337787</fullName>
    </submittedName>
</protein>
<proteinExistence type="predicted"/>
<sequence length="326" mass="37359">MVTHWESSKRPLYFKTVWKDGQHHVILNCRENIVPNKKVPPKCSFNSARSVKSAPSSSSSHFNVSTLKLLDTEEVRPHRRCKTSNKSQMNLSPKYPFKIFTKQVSVNSAAEKNIKNIPLSINSNSIDLDTKNKSPESKSEYIKEACLSLSNFEEPRNESLTDRVLMWLDLAIQSGNYPKPITINPPLETYTVQPVTRKRQTFAKHRCYTSYHVTSDYEASKYSFHVEGTAQPLQESNNPRIDTKMSEQQDGPVYIEEEALVSSRLEENVISEDIVVDDEPKRKFGMKRQLHIFLPNLQKKVGLYNSDLSDQLSASSFQKIDDSREI</sequence>
<name>A0A6P7G573_DIAVI</name>
<organism evidence="1">
    <name type="scientific">Diabrotica virgifera virgifera</name>
    <name type="common">western corn rootworm</name>
    <dbReference type="NCBI Taxonomy" id="50390"/>
    <lineage>
        <taxon>Eukaryota</taxon>
        <taxon>Metazoa</taxon>
        <taxon>Ecdysozoa</taxon>
        <taxon>Arthropoda</taxon>
        <taxon>Hexapoda</taxon>
        <taxon>Insecta</taxon>
        <taxon>Pterygota</taxon>
        <taxon>Neoptera</taxon>
        <taxon>Endopterygota</taxon>
        <taxon>Coleoptera</taxon>
        <taxon>Polyphaga</taxon>
        <taxon>Cucujiformia</taxon>
        <taxon>Chrysomeloidea</taxon>
        <taxon>Chrysomelidae</taxon>
        <taxon>Galerucinae</taxon>
        <taxon>Diabroticina</taxon>
        <taxon>Diabroticites</taxon>
        <taxon>Diabrotica</taxon>
    </lineage>
</organism>
<dbReference type="AlphaFoldDB" id="A0A6P7G573"/>
<dbReference type="InParanoid" id="A0A6P7G573"/>
<accession>A0A6P7G573</accession>